<dbReference type="InterPro" id="IPR017850">
    <property type="entry name" value="Alkaline_phosphatase_core_sf"/>
</dbReference>
<dbReference type="Pfam" id="PF02368">
    <property type="entry name" value="Big_2"/>
    <property type="match status" value="1"/>
</dbReference>
<feature type="domain" description="Sulfatase N-terminal" evidence="3">
    <location>
        <begin position="43"/>
        <end position="383"/>
    </location>
</feature>
<reference evidence="5 6" key="1">
    <citation type="submission" date="2019-12" db="EMBL/GenBank/DDBJ databases">
        <title>Genome sequencing and assembly of endphytes of Porphyra tenera.</title>
        <authorList>
            <person name="Park J.M."/>
            <person name="Shin R."/>
            <person name="Jo S.H."/>
        </authorList>
    </citation>
    <scope>NUCLEOTIDE SEQUENCE [LARGE SCALE GENOMIC DNA]</scope>
    <source>
        <strain evidence="5 6">GPM4</strain>
    </source>
</reference>
<dbReference type="OrthoDB" id="9803751at2"/>
<dbReference type="EC" id="3.1.6.1" evidence="5"/>
<dbReference type="GO" id="GO:0004065">
    <property type="term" value="F:arylsulfatase activity"/>
    <property type="evidence" value="ECO:0007669"/>
    <property type="project" value="UniProtKB-EC"/>
</dbReference>
<name>A0A857JD84_9ALTE</name>
<dbReference type="PANTHER" id="PTHR42693:SF53">
    <property type="entry name" value="ENDO-4-O-SULFATASE"/>
    <property type="match status" value="1"/>
</dbReference>
<proteinExistence type="inferred from homology"/>
<evidence type="ECO:0000256" key="2">
    <source>
        <dbReference type="ARBA" id="ARBA00022801"/>
    </source>
</evidence>
<feature type="domain" description="BIG2" evidence="4">
    <location>
        <begin position="514"/>
        <end position="573"/>
    </location>
</feature>
<accession>A0A857JD84</accession>
<evidence type="ECO:0000259" key="4">
    <source>
        <dbReference type="Pfam" id="PF02368"/>
    </source>
</evidence>
<dbReference type="InterPro" id="IPR050738">
    <property type="entry name" value="Sulfatase"/>
</dbReference>
<dbReference type="Proteomes" id="UP000464524">
    <property type="component" value="Chromosome"/>
</dbReference>
<dbReference type="SUPFAM" id="SSF49373">
    <property type="entry name" value="Invasin/intimin cell-adhesion fragments"/>
    <property type="match status" value="1"/>
</dbReference>
<sequence>MDICIRLKRSLLTLFVVNILAVTMIGGAYGKGRGGEAQAQRTNVVLILIDDLSHYGVTAYGANRLNSKDGEFANAVFATPNIDELAKQGVRVDHAYAYPLCENTRVALMSGKRNDRNYLRPKALHGSDITFGDAFKNAGYRTGLFGKWKQTRGTKNISGEDYIYEFGWDEYAAFDVTEEGQRYINPNLVVNGKQYNYNGREDEDPVTGRRWYGPDIVNRHALEFIENNKDNPFFLYYPMILVHDEHKPTPLTQPRSAFDNFPEQAQYDNRGGDDREYFPDMIEYMDYLIGKVVAKLDSEGVRDNTLIVVMGDNGTKEVFEHVLPDGTVYPGRKGGNADNGIHVPLILNFPSVVPASDESTYRTYEGLVNLTDIYPTIAEAAGIKMPQAEQVDGISFWAQAKGAEGEPRKHIYTWFIGNHTYQDADGVGIIYAFNKEFKRYAPSNEFPEGRFFDLRTDPLERIGSKVVKAKFGKLRYSGLPLDSLTNEQQVAYNELGKVLADNQMRAVRELHILAPINTLKVNQREQFSYSLVPSNAQRAGVIWQSDNPDIASINKFGEVIAHRPGKATISAYSWDDAYPVANKRTPAYYTNGVQDAVTVVVK</sequence>
<dbReference type="Gene3D" id="2.60.40.1080">
    <property type="match status" value="1"/>
</dbReference>
<dbReference type="PANTHER" id="PTHR42693">
    <property type="entry name" value="ARYLSULFATASE FAMILY MEMBER"/>
    <property type="match status" value="1"/>
</dbReference>
<keyword evidence="2 5" id="KW-0378">Hydrolase</keyword>
<dbReference type="Pfam" id="PF00884">
    <property type="entry name" value="Sulfatase"/>
    <property type="match status" value="1"/>
</dbReference>
<dbReference type="InterPro" id="IPR008964">
    <property type="entry name" value="Invasin/intimin_cell_adhesion"/>
</dbReference>
<dbReference type="InterPro" id="IPR003343">
    <property type="entry name" value="Big_2"/>
</dbReference>
<dbReference type="Gene3D" id="3.40.720.10">
    <property type="entry name" value="Alkaline Phosphatase, subunit A"/>
    <property type="match status" value="1"/>
</dbReference>
<evidence type="ECO:0000256" key="1">
    <source>
        <dbReference type="ARBA" id="ARBA00008779"/>
    </source>
</evidence>
<protein>
    <submittedName>
        <fullName evidence="5">Arylsulfatase</fullName>
        <ecNumber evidence="5">3.1.6.1</ecNumber>
    </submittedName>
</protein>
<dbReference type="RefSeq" id="WP_160177924.1">
    <property type="nucleotide sequence ID" value="NZ_CP047656.1"/>
</dbReference>
<comment type="similarity">
    <text evidence="1">Belongs to the sulfatase family.</text>
</comment>
<organism evidence="5 6">
    <name type="scientific">Paraglaciecola mesophila</name>
    <dbReference type="NCBI Taxonomy" id="197222"/>
    <lineage>
        <taxon>Bacteria</taxon>
        <taxon>Pseudomonadati</taxon>
        <taxon>Pseudomonadota</taxon>
        <taxon>Gammaproteobacteria</taxon>
        <taxon>Alteromonadales</taxon>
        <taxon>Alteromonadaceae</taxon>
        <taxon>Paraglaciecola</taxon>
    </lineage>
</organism>
<dbReference type="AlphaFoldDB" id="A0A857JD84"/>
<dbReference type="InterPro" id="IPR000917">
    <property type="entry name" value="Sulfatase_N"/>
</dbReference>
<evidence type="ECO:0000313" key="5">
    <source>
        <dbReference type="EMBL" id="QHJ09989.1"/>
    </source>
</evidence>
<gene>
    <name evidence="5" type="ORF">FX988_00198</name>
</gene>
<evidence type="ECO:0000313" key="6">
    <source>
        <dbReference type="Proteomes" id="UP000464524"/>
    </source>
</evidence>
<dbReference type="KEGG" id="pmes:FX988_00198"/>
<keyword evidence="6" id="KW-1185">Reference proteome</keyword>
<dbReference type="CDD" id="cd16151">
    <property type="entry name" value="sulfatase_like"/>
    <property type="match status" value="1"/>
</dbReference>
<evidence type="ECO:0000259" key="3">
    <source>
        <dbReference type="Pfam" id="PF00884"/>
    </source>
</evidence>
<dbReference type="EMBL" id="CP047656">
    <property type="protein sequence ID" value="QHJ09989.1"/>
    <property type="molecule type" value="Genomic_DNA"/>
</dbReference>
<dbReference type="SUPFAM" id="SSF53649">
    <property type="entry name" value="Alkaline phosphatase-like"/>
    <property type="match status" value="1"/>
</dbReference>